<dbReference type="AlphaFoldDB" id="A0A4C1V1R1"/>
<organism evidence="2 3">
    <name type="scientific">Eumeta variegata</name>
    <name type="common">Bagworm moth</name>
    <name type="synonym">Eumeta japonica</name>
    <dbReference type="NCBI Taxonomy" id="151549"/>
    <lineage>
        <taxon>Eukaryota</taxon>
        <taxon>Metazoa</taxon>
        <taxon>Ecdysozoa</taxon>
        <taxon>Arthropoda</taxon>
        <taxon>Hexapoda</taxon>
        <taxon>Insecta</taxon>
        <taxon>Pterygota</taxon>
        <taxon>Neoptera</taxon>
        <taxon>Endopterygota</taxon>
        <taxon>Lepidoptera</taxon>
        <taxon>Glossata</taxon>
        <taxon>Ditrysia</taxon>
        <taxon>Tineoidea</taxon>
        <taxon>Psychidae</taxon>
        <taxon>Oiketicinae</taxon>
        <taxon>Eumeta</taxon>
    </lineage>
</organism>
<evidence type="ECO:0000256" key="1">
    <source>
        <dbReference type="SAM" id="SignalP"/>
    </source>
</evidence>
<reference evidence="2 3" key="1">
    <citation type="journal article" date="2019" name="Commun. Biol.">
        <title>The bagworm genome reveals a unique fibroin gene that provides high tensile strength.</title>
        <authorList>
            <person name="Kono N."/>
            <person name="Nakamura H."/>
            <person name="Ohtoshi R."/>
            <person name="Tomita M."/>
            <person name="Numata K."/>
            <person name="Arakawa K."/>
        </authorList>
    </citation>
    <scope>NUCLEOTIDE SEQUENCE [LARGE SCALE GENOMIC DNA]</scope>
</reference>
<keyword evidence="1" id="KW-0732">Signal</keyword>
<sequence length="110" mass="12056">MVLLKAISLTLIIKMCGQIAASNVVHLSESFECIVEFKALYTTQRAVNQCVSVLPQLLPRPIVILIAALNSICVQAPPLIPPPVPGLQFTYHHDSDLNEVGKNVNDLFYS</sequence>
<comment type="caution">
    <text evidence="2">The sequence shown here is derived from an EMBL/GenBank/DDBJ whole genome shotgun (WGS) entry which is preliminary data.</text>
</comment>
<accession>A0A4C1V1R1</accession>
<keyword evidence="3" id="KW-1185">Reference proteome</keyword>
<evidence type="ECO:0000313" key="3">
    <source>
        <dbReference type="Proteomes" id="UP000299102"/>
    </source>
</evidence>
<protein>
    <submittedName>
        <fullName evidence="2">Uncharacterized protein</fullName>
    </submittedName>
</protein>
<gene>
    <name evidence="2" type="ORF">EVAR_18875_1</name>
</gene>
<feature type="chain" id="PRO_5020031248" evidence="1">
    <location>
        <begin position="22"/>
        <end position="110"/>
    </location>
</feature>
<evidence type="ECO:0000313" key="2">
    <source>
        <dbReference type="EMBL" id="GBP32723.1"/>
    </source>
</evidence>
<feature type="signal peptide" evidence="1">
    <location>
        <begin position="1"/>
        <end position="21"/>
    </location>
</feature>
<name>A0A4C1V1R1_EUMVA</name>
<dbReference type="Proteomes" id="UP000299102">
    <property type="component" value="Unassembled WGS sequence"/>
</dbReference>
<dbReference type="EMBL" id="BGZK01000264">
    <property type="protein sequence ID" value="GBP32723.1"/>
    <property type="molecule type" value="Genomic_DNA"/>
</dbReference>
<proteinExistence type="predicted"/>